<accession>A0ABW9BQZ6</accession>
<evidence type="ECO:0000313" key="2">
    <source>
        <dbReference type="Proteomes" id="UP001629274"/>
    </source>
</evidence>
<protein>
    <submittedName>
        <fullName evidence="1">Transcriptional regulator</fullName>
    </submittedName>
</protein>
<name>A0ABW9BQZ6_9BURK</name>
<keyword evidence="2" id="KW-1185">Reference proteome</keyword>
<comment type="caution">
    <text evidence="1">The sequence shown here is derived from an EMBL/GenBank/DDBJ whole genome shotgun (WGS) entry which is preliminary data.</text>
</comment>
<dbReference type="EMBL" id="JAQQDR010000019">
    <property type="protein sequence ID" value="MFM0243034.1"/>
    <property type="molecule type" value="Genomic_DNA"/>
</dbReference>
<sequence>MSINAVIPNSLAAWPTLPDDAYVDVRVVAGLFGCAVPTVWRRVRAGLIPNPRKFGSSTRWNVGALRAVLTGEPA</sequence>
<reference evidence="1 2" key="1">
    <citation type="journal article" date="2024" name="Chem. Sci.">
        <title>Discovery of megapolipeptins by genome mining of a Burkholderiales bacteria collection.</title>
        <authorList>
            <person name="Paulo B.S."/>
            <person name="Recchia M.J.J."/>
            <person name="Lee S."/>
            <person name="Fergusson C.H."/>
            <person name="Romanowski S.B."/>
            <person name="Hernandez A."/>
            <person name="Krull N."/>
            <person name="Liu D.Y."/>
            <person name="Cavanagh H."/>
            <person name="Bos A."/>
            <person name="Gray C.A."/>
            <person name="Murphy B.T."/>
            <person name="Linington R.G."/>
            <person name="Eustaquio A.S."/>
        </authorList>
    </citation>
    <scope>NUCLEOTIDE SEQUENCE [LARGE SCALE GENOMIC DNA]</scope>
    <source>
        <strain evidence="1 2">RL17-351-BIE-A</strain>
    </source>
</reference>
<proteinExistence type="predicted"/>
<dbReference type="RefSeq" id="WP_408264345.1">
    <property type="nucleotide sequence ID" value="NZ_JAQQCK010000022.1"/>
</dbReference>
<dbReference type="Proteomes" id="UP001629274">
    <property type="component" value="Unassembled WGS sequence"/>
</dbReference>
<evidence type="ECO:0000313" key="1">
    <source>
        <dbReference type="EMBL" id="MFM0243034.1"/>
    </source>
</evidence>
<gene>
    <name evidence="1" type="ORF">PQR03_33315</name>
</gene>
<organism evidence="1 2">
    <name type="scientific">Paraburkholderia phytofirmans</name>
    <dbReference type="NCBI Taxonomy" id="261302"/>
    <lineage>
        <taxon>Bacteria</taxon>
        <taxon>Pseudomonadati</taxon>
        <taxon>Pseudomonadota</taxon>
        <taxon>Betaproteobacteria</taxon>
        <taxon>Burkholderiales</taxon>
        <taxon>Burkholderiaceae</taxon>
        <taxon>Paraburkholderia</taxon>
    </lineage>
</organism>